<dbReference type="Pfam" id="PF03446">
    <property type="entry name" value="NAD_binding_2"/>
    <property type="match status" value="1"/>
</dbReference>
<protein>
    <submittedName>
        <fullName evidence="5">3-hydroxyisobutyrate dehydrogenase-like beta-hydroxyacid dehydrogenase</fullName>
    </submittedName>
</protein>
<dbReference type="Proteomes" id="UP001230426">
    <property type="component" value="Unassembled WGS sequence"/>
</dbReference>
<accession>A0ABT9RFB8</accession>
<dbReference type="InterPro" id="IPR008927">
    <property type="entry name" value="6-PGluconate_DH-like_C_sf"/>
</dbReference>
<gene>
    <name evidence="5" type="ORF">J2S55_006798</name>
</gene>
<dbReference type="SUPFAM" id="SSF51735">
    <property type="entry name" value="NAD(P)-binding Rossmann-fold domains"/>
    <property type="match status" value="1"/>
</dbReference>
<evidence type="ECO:0000256" key="2">
    <source>
        <dbReference type="ARBA" id="ARBA00023002"/>
    </source>
</evidence>
<dbReference type="PANTHER" id="PTHR43580">
    <property type="entry name" value="OXIDOREDUCTASE GLYR1-RELATED"/>
    <property type="match status" value="1"/>
</dbReference>
<dbReference type="PANTHER" id="PTHR43580:SF2">
    <property type="entry name" value="CYTOKINE-LIKE NUCLEAR FACTOR N-PAC"/>
    <property type="match status" value="1"/>
</dbReference>
<dbReference type="RefSeq" id="WP_306869228.1">
    <property type="nucleotide sequence ID" value="NZ_JAUSRB010000002.1"/>
</dbReference>
<sequence length="300" mass="32518">MTDVTVIGTGVIGSAVARACARSGLEVSVWNRTRERSDALVEEGIRSHPTAAGAVAASPIVLMCLLNYDITHRVIGEASPDLSGRLVVQNASGTPENVLPLRERVEAGNGVYMEAAILNYPDAIGTEDCFTVYGGAAEDFERLKGVRSALGGRQAYLGADPTYVKAYHVVSSAFYYAFINGFLECSAIAEAMGVPLADFAESVPLYDPGFQNTIEVGLDLIKRGDYTYEQAPLTSHLDVLDNLTGIAEQAGIDRSYLGVMRERVREAMDRGYRREHIAVLTTWFRDRRESSAGRMPVGGR</sequence>
<dbReference type="InterPro" id="IPR051265">
    <property type="entry name" value="HIBADH-related_NP60_sf"/>
</dbReference>
<dbReference type="SUPFAM" id="SSF48179">
    <property type="entry name" value="6-phosphogluconate dehydrogenase C-terminal domain-like"/>
    <property type="match status" value="1"/>
</dbReference>
<keyword evidence="2" id="KW-0560">Oxidoreductase</keyword>
<evidence type="ECO:0000313" key="6">
    <source>
        <dbReference type="Proteomes" id="UP001230426"/>
    </source>
</evidence>
<dbReference type="InterPro" id="IPR036291">
    <property type="entry name" value="NAD(P)-bd_dom_sf"/>
</dbReference>
<evidence type="ECO:0000313" key="5">
    <source>
        <dbReference type="EMBL" id="MDP9867532.1"/>
    </source>
</evidence>
<dbReference type="EMBL" id="JAUSRB010000002">
    <property type="protein sequence ID" value="MDP9867532.1"/>
    <property type="molecule type" value="Genomic_DNA"/>
</dbReference>
<comment type="similarity">
    <text evidence="1">Belongs to the HIBADH-related family.</text>
</comment>
<dbReference type="PIRSF" id="PIRSF000103">
    <property type="entry name" value="HIBADH"/>
    <property type="match status" value="1"/>
</dbReference>
<dbReference type="InterPro" id="IPR048666">
    <property type="entry name" value="RedAm-like_C"/>
</dbReference>
<dbReference type="Gene3D" id="3.40.50.720">
    <property type="entry name" value="NAD(P)-binding Rossmann-like Domain"/>
    <property type="match status" value="1"/>
</dbReference>
<name>A0ABT9RFB8_9ACTN</name>
<dbReference type="InterPro" id="IPR006115">
    <property type="entry name" value="6PGDH_NADP-bd"/>
</dbReference>
<feature type="domain" description="6-phosphogluconate dehydrogenase NADP-binding" evidence="3">
    <location>
        <begin position="4"/>
        <end position="156"/>
    </location>
</feature>
<reference evidence="5 6" key="1">
    <citation type="submission" date="2023-07" db="EMBL/GenBank/DDBJ databases">
        <title>Sequencing the genomes of 1000 actinobacteria strains.</title>
        <authorList>
            <person name="Klenk H.-P."/>
        </authorList>
    </citation>
    <scope>NUCLEOTIDE SEQUENCE [LARGE SCALE GENOMIC DNA]</scope>
    <source>
        <strain evidence="5 6">DSM 44109</strain>
    </source>
</reference>
<feature type="domain" description="NADPH-dependent reductive aminase-like C-terminal" evidence="4">
    <location>
        <begin position="160"/>
        <end position="285"/>
    </location>
</feature>
<evidence type="ECO:0000256" key="1">
    <source>
        <dbReference type="ARBA" id="ARBA00009080"/>
    </source>
</evidence>
<dbReference type="InterPro" id="IPR013328">
    <property type="entry name" value="6PGD_dom2"/>
</dbReference>
<dbReference type="Pfam" id="PF21761">
    <property type="entry name" value="RedAm-like_C"/>
    <property type="match status" value="1"/>
</dbReference>
<organism evidence="5 6">
    <name type="scientific">Streptosporangium brasiliense</name>
    <dbReference type="NCBI Taxonomy" id="47480"/>
    <lineage>
        <taxon>Bacteria</taxon>
        <taxon>Bacillati</taxon>
        <taxon>Actinomycetota</taxon>
        <taxon>Actinomycetes</taxon>
        <taxon>Streptosporangiales</taxon>
        <taxon>Streptosporangiaceae</taxon>
        <taxon>Streptosporangium</taxon>
    </lineage>
</organism>
<comment type="caution">
    <text evidence="5">The sequence shown here is derived from an EMBL/GenBank/DDBJ whole genome shotgun (WGS) entry which is preliminary data.</text>
</comment>
<keyword evidence="6" id="KW-1185">Reference proteome</keyword>
<evidence type="ECO:0000259" key="4">
    <source>
        <dbReference type="Pfam" id="PF21761"/>
    </source>
</evidence>
<dbReference type="InterPro" id="IPR015815">
    <property type="entry name" value="HIBADH-related"/>
</dbReference>
<evidence type="ECO:0000259" key="3">
    <source>
        <dbReference type="Pfam" id="PF03446"/>
    </source>
</evidence>
<proteinExistence type="inferred from homology"/>
<dbReference type="Gene3D" id="1.10.1040.10">
    <property type="entry name" value="N-(1-d-carboxylethyl)-l-norvaline Dehydrogenase, domain 2"/>
    <property type="match status" value="1"/>
</dbReference>